<dbReference type="EMBL" id="BAAARW010000012">
    <property type="protein sequence ID" value="GAA2420669.1"/>
    <property type="molecule type" value="Genomic_DNA"/>
</dbReference>
<comment type="caution">
    <text evidence="3">The sequence shown here is derived from an EMBL/GenBank/DDBJ whole genome shotgun (WGS) entry which is preliminary data.</text>
</comment>
<dbReference type="Proteomes" id="UP001501231">
    <property type="component" value="Unassembled WGS sequence"/>
</dbReference>
<gene>
    <name evidence="3" type="ORF">GCM10010191_34950</name>
</gene>
<dbReference type="PROSITE" id="PS50937">
    <property type="entry name" value="HTH_MERR_2"/>
    <property type="match status" value="1"/>
</dbReference>
<dbReference type="PANTHER" id="PTHR30204:SF93">
    <property type="entry name" value="HTH MERR-TYPE DOMAIN-CONTAINING PROTEIN"/>
    <property type="match status" value="1"/>
</dbReference>
<dbReference type="PRINTS" id="PR00040">
    <property type="entry name" value="HTHMERR"/>
</dbReference>
<keyword evidence="4" id="KW-1185">Reference proteome</keyword>
<feature type="domain" description="HTH merR-type" evidence="2">
    <location>
        <begin position="1"/>
        <end position="70"/>
    </location>
</feature>
<organism evidence="3 4">
    <name type="scientific">Actinomadura vinacea</name>
    <dbReference type="NCBI Taxonomy" id="115336"/>
    <lineage>
        <taxon>Bacteria</taxon>
        <taxon>Bacillati</taxon>
        <taxon>Actinomycetota</taxon>
        <taxon>Actinomycetes</taxon>
        <taxon>Streptosporangiales</taxon>
        <taxon>Thermomonosporaceae</taxon>
        <taxon>Actinomadura</taxon>
    </lineage>
</organism>
<evidence type="ECO:0000259" key="2">
    <source>
        <dbReference type="PROSITE" id="PS50937"/>
    </source>
</evidence>
<evidence type="ECO:0000313" key="4">
    <source>
        <dbReference type="Proteomes" id="UP001501231"/>
    </source>
</evidence>
<dbReference type="InterPro" id="IPR000551">
    <property type="entry name" value="MerR-type_HTH_dom"/>
</dbReference>
<name>A0ABP5W7B6_9ACTN</name>
<reference evidence="4" key="1">
    <citation type="journal article" date="2019" name="Int. J. Syst. Evol. Microbiol.">
        <title>The Global Catalogue of Microorganisms (GCM) 10K type strain sequencing project: providing services to taxonomists for standard genome sequencing and annotation.</title>
        <authorList>
            <consortium name="The Broad Institute Genomics Platform"/>
            <consortium name="The Broad Institute Genome Sequencing Center for Infectious Disease"/>
            <person name="Wu L."/>
            <person name="Ma J."/>
        </authorList>
    </citation>
    <scope>NUCLEOTIDE SEQUENCE [LARGE SCALE GENOMIC DNA]</scope>
    <source>
        <strain evidence="4">JCM 3325</strain>
    </source>
</reference>
<dbReference type="RefSeq" id="WP_344590032.1">
    <property type="nucleotide sequence ID" value="NZ_BAAARW010000012.1"/>
</dbReference>
<dbReference type="SMART" id="SM00422">
    <property type="entry name" value="HTH_MERR"/>
    <property type="match status" value="1"/>
</dbReference>
<accession>A0ABP5W7B6</accession>
<evidence type="ECO:0000313" key="3">
    <source>
        <dbReference type="EMBL" id="GAA2420669.1"/>
    </source>
</evidence>
<keyword evidence="1" id="KW-0238">DNA-binding</keyword>
<dbReference type="InterPro" id="IPR009061">
    <property type="entry name" value="DNA-bd_dom_put_sf"/>
</dbReference>
<dbReference type="SUPFAM" id="SSF46955">
    <property type="entry name" value="Putative DNA-binding domain"/>
    <property type="match status" value="1"/>
</dbReference>
<dbReference type="Gene3D" id="1.10.1660.10">
    <property type="match status" value="1"/>
</dbReference>
<proteinExistence type="predicted"/>
<dbReference type="Pfam" id="PF13411">
    <property type="entry name" value="MerR_1"/>
    <property type="match status" value="1"/>
</dbReference>
<sequence>MEMTVDELAARAGLTVRTVRFYAGRGLLPPPRLRGRTGLYGPDHLARLELVRELQALGLTLAAIERHLARIPADAPPEDLALQRALLSPWAAERPEVLDHHELDRRAGRHLDDETRKKLEALGVIEQTPDGARVLSPALLSMAAELSAMPLDALMAVHESVERHTSELAAELQRVFQDAVVRPYRERGRPPEERERLLELAAKVKPLMIQSLVGSFQRAVDRAIRRSATGG</sequence>
<protein>
    <submittedName>
        <fullName evidence="3">MerR family transcriptional regulator</fullName>
    </submittedName>
</protein>
<dbReference type="InterPro" id="IPR047057">
    <property type="entry name" value="MerR_fam"/>
</dbReference>
<dbReference type="PANTHER" id="PTHR30204">
    <property type="entry name" value="REDOX-CYCLING DRUG-SENSING TRANSCRIPTIONAL ACTIVATOR SOXR"/>
    <property type="match status" value="1"/>
</dbReference>
<evidence type="ECO:0000256" key="1">
    <source>
        <dbReference type="ARBA" id="ARBA00023125"/>
    </source>
</evidence>